<dbReference type="KEGG" id="aaut:ACETAC_01680"/>
<keyword evidence="2" id="KW-1185">Reference proteome</keyword>
<accession>A0A975AXG4</accession>
<dbReference type="PANTHER" id="PTHR37507">
    <property type="entry name" value="SPORULATION PROTEIN YDCC"/>
    <property type="match status" value="1"/>
</dbReference>
<dbReference type="PANTHER" id="PTHR37507:SF2">
    <property type="entry name" value="SPORULATION PROTEIN YDCC"/>
    <property type="match status" value="1"/>
</dbReference>
<proteinExistence type="predicted"/>
<dbReference type="AlphaFoldDB" id="A0A975AXG4"/>
<evidence type="ECO:0000313" key="1">
    <source>
        <dbReference type="EMBL" id="QSZ28294.1"/>
    </source>
</evidence>
<dbReference type="Gene3D" id="2.50.20.10">
    <property type="entry name" value="Lipoprotein localisation LolA/LolB/LppX"/>
    <property type="match status" value="1"/>
</dbReference>
<name>A0A975AXG4_9THEO</name>
<evidence type="ECO:0000313" key="2">
    <source>
        <dbReference type="Proteomes" id="UP000671913"/>
    </source>
</evidence>
<dbReference type="InterPro" id="IPR052944">
    <property type="entry name" value="Sporulation_related"/>
</dbReference>
<protein>
    <submittedName>
        <fullName evidence="1">Outer membrane lipoprotein carrier protein LolA</fullName>
    </submittedName>
</protein>
<keyword evidence="1" id="KW-0449">Lipoprotein</keyword>
<dbReference type="Proteomes" id="UP000671913">
    <property type="component" value="Chromosome"/>
</dbReference>
<dbReference type="EMBL" id="CP060096">
    <property type="protein sequence ID" value="QSZ28294.1"/>
    <property type="molecule type" value="Genomic_DNA"/>
</dbReference>
<reference evidence="1" key="1">
    <citation type="submission" date="2020-08" db="EMBL/GenBank/DDBJ databases">
        <title>Genomic insights into the carbon and energy metabolism of the first obligate autotrophic acetogenic bacterium Aceticella autotrophica gen. nov., sp. nov.</title>
        <authorList>
            <person name="Toshchakov S.V."/>
            <person name="Elcheninov A.G."/>
            <person name="Kublanov I.V."/>
            <person name="Frolov E.N."/>
            <person name="Lebedinsky A.V."/>
        </authorList>
    </citation>
    <scope>NUCLEOTIDE SEQUENCE</scope>
    <source>
        <strain evidence="1">3443-3Ac</strain>
    </source>
</reference>
<dbReference type="SUPFAM" id="SSF89392">
    <property type="entry name" value="Prokaryotic lipoproteins and lipoprotein localization factors"/>
    <property type="match status" value="1"/>
</dbReference>
<dbReference type="InterPro" id="IPR029046">
    <property type="entry name" value="LolA/LolB/LppX"/>
</dbReference>
<gene>
    <name evidence="1" type="ORF">ACETAC_01680</name>
</gene>
<organism evidence="1 2">
    <name type="scientific">Aceticella autotrophica</name>
    <dbReference type="NCBI Taxonomy" id="2755338"/>
    <lineage>
        <taxon>Bacteria</taxon>
        <taxon>Bacillati</taxon>
        <taxon>Bacillota</taxon>
        <taxon>Clostridia</taxon>
        <taxon>Thermoanaerobacterales</taxon>
        <taxon>Thermoanaerobacteraceae</taxon>
        <taxon>Aceticella</taxon>
    </lineage>
</organism>
<sequence length="322" mass="37188">MALLIFLIALFAGCGEKAKENAYESILKSLNGMKSYTADAEAELHSNNNTKRFFMKQFYKDGKYRIEIFDNEGKVDKIIMYDEKHSYVYFSKINQVFIEENSNDVPIYSMVTSFRYNLNKAGNIAKSSADIFTIATPIPDGNTYLYKEEMEFSKKGLKPQILKIYGIKGELYAKITYKNFVYNPDIKDKIFNKDYISTISKDMNINQKESIDLKDVYKYSGINPVLPVFMPEGYSLSNINIDKTSANSVYLTYLKGNDIIKIIESIEENNDKKDWAMKQADGFIYYKKGEAYDMYKNGISIKIISNQNISEKEVLKIFKSFK</sequence>